<feature type="repeat" description="WD" evidence="3">
    <location>
        <begin position="492"/>
        <end position="533"/>
    </location>
</feature>
<feature type="repeat" description="WD" evidence="3">
    <location>
        <begin position="702"/>
        <end position="736"/>
    </location>
</feature>
<dbReference type="InterPro" id="IPR001680">
    <property type="entry name" value="WD40_rpt"/>
</dbReference>
<feature type="repeat" description="WD" evidence="3">
    <location>
        <begin position="618"/>
        <end position="659"/>
    </location>
</feature>
<feature type="repeat" description="WD" evidence="3">
    <location>
        <begin position="534"/>
        <end position="575"/>
    </location>
</feature>
<sequence>MENQTAEKKLSDIPTDERPSTSSFFETLRSLPASLYGSQCVVYNNEIIICGGVYKRDCYSYHTLKNQYKYICSYPANVFLFGHGVLKLANNTSPNEITLLSFGGRCKHTLVMKYVSVWDEDAIEKAKCPNEWIQFTDNQDNPICIGRNKDNYLGARAVICGSNNNLLFITYNPKNISVFDLTTFQFINHDVLQADNNWIWFHCFVSNNSNGLLTMSTNAKKNEMILFCEKIGLSIEYDEDSNAFQFNHLRICTTIRQFSYYAYVCVDDSILFFGGWNGCIGTNAVASKELYKYSITNNKWTKFDHTLPIALQNCTAVLDLNSTYIHILGGRDDKGYDMPTHVRIGVTELTKHETETEKQWVVEEEQKVEIEAIKIEMNATNQGFDITKLKVELIFYFVYLFVCLFRQKEIEMIVGYWVRSLFIEIGWIDDFTKIISRYLMMKYFKPLKVLQGHSNNVNSVKFSPDNCKIVSASDDQTVRIWDVKLGTEIKIFKGHADSVDDAQFSPDGKMIVSSSQDETVRLWDIHSGEQVKALEGHSLGVTCAQFSPDGTIIVSSSWDNTIRIWDAHSGEEIKTLEGHLDEVNDVQFAPDGQTIVSSSDDNTIGIWDVESGERIYTSKIHSNVVEKAQFSPDGQSIVSCSRDNTVLLWDVKSGKQLKKFEGHSNLVRCVKFSFDGQTIVSCSDDLTIRLWDVQFGMEFQELRGHFGVVTSVDVSPDGNAIVSSSEDGTIRLWGVL</sequence>
<dbReference type="InterPro" id="IPR050349">
    <property type="entry name" value="WD_LIS1/nudF_dynein_reg"/>
</dbReference>
<organism evidence="5 6">
    <name type="scientific">Reticulomyxa filosa</name>
    <dbReference type="NCBI Taxonomy" id="46433"/>
    <lineage>
        <taxon>Eukaryota</taxon>
        <taxon>Sar</taxon>
        <taxon>Rhizaria</taxon>
        <taxon>Retaria</taxon>
        <taxon>Foraminifera</taxon>
        <taxon>Monothalamids</taxon>
        <taxon>Reticulomyxidae</taxon>
        <taxon>Reticulomyxa</taxon>
    </lineage>
</organism>
<dbReference type="Gene3D" id="2.120.10.80">
    <property type="entry name" value="Kelch-type beta propeller"/>
    <property type="match status" value="2"/>
</dbReference>
<proteinExistence type="predicted"/>
<dbReference type="SUPFAM" id="SSF50978">
    <property type="entry name" value="WD40 repeat-like"/>
    <property type="match status" value="1"/>
</dbReference>
<dbReference type="InterPro" id="IPR019775">
    <property type="entry name" value="WD40_repeat_CS"/>
</dbReference>
<evidence type="ECO:0000313" key="6">
    <source>
        <dbReference type="Proteomes" id="UP000023152"/>
    </source>
</evidence>
<dbReference type="Pfam" id="PF00400">
    <property type="entry name" value="WD40"/>
    <property type="match status" value="7"/>
</dbReference>
<dbReference type="SUPFAM" id="SSF50965">
    <property type="entry name" value="Galactose oxidase, central domain"/>
    <property type="match status" value="1"/>
</dbReference>
<evidence type="ECO:0000256" key="3">
    <source>
        <dbReference type="PROSITE-ProRule" id="PRU00221"/>
    </source>
</evidence>
<dbReference type="PROSITE" id="PS00678">
    <property type="entry name" value="WD_REPEATS_1"/>
    <property type="match status" value="6"/>
</dbReference>
<name>X6NMS1_RETFI</name>
<dbReference type="AlphaFoldDB" id="X6NMS1"/>
<reference evidence="5 6" key="1">
    <citation type="journal article" date="2013" name="Curr. Biol.">
        <title>The Genome of the Foraminiferan Reticulomyxa filosa.</title>
        <authorList>
            <person name="Glockner G."/>
            <person name="Hulsmann N."/>
            <person name="Schleicher M."/>
            <person name="Noegel A.A."/>
            <person name="Eichinger L."/>
            <person name="Gallinger C."/>
            <person name="Pawlowski J."/>
            <person name="Sierra R."/>
            <person name="Euteneuer U."/>
            <person name="Pillet L."/>
            <person name="Moustafa A."/>
            <person name="Platzer M."/>
            <person name="Groth M."/>
            <person name="Szafranski K."/>
            <person name="Schliwa M."/>
        </authorList>
    </citation>
    <scope>NUCLEOTIDE SEQUENCE [LARGE SCALE GENOMIC DNA]</scope>
</reference>
<dbReference type="SMART" id="SM00320">
    <property type="entry name" value="WD40"/>
    <property type="match status" value="7"/>
</dbReference>
<gene>
    <name evidence="5" type="ORF">RFI_09898</name>
</gene>
<keyword evidence="1 3" id="KW-0853">WD repeat</keyword>
<dbReference type="InterPro" id="IPR020472">
    <property type="entry name" value="WD40_PAC1"/>
</dbReference>
<dbReference type="Gene3D" id="2.130.10.10">
    <property type="entry name" value="YVTN repeat-like/Quinoprotein amine dehydrogenase"/>
    <property type="match status" value="4"/>
</dbReference>
<dbReference type="InterPro" id="IPR015915">
    <property type="entry name" value="Kelch-typ_b-propeller"/>
</dbReference>
<keyword evidence="6" id="KW-1185">Reference proteome</keyword>
<dbReference type="PROSITE" id="PS50294">
    <property type="entry name" value="WD_REPEATS_REGION"/>
    <property type="match status" value="7"/>
</dbReference>
<dbReference type="PROSITE" id="PS50082">
    <property type="entry name" value="WD_REPEATS_2"/>
    <property type="match status" value="7"/>
</dbReference>
<feature type="repeat" description="WD" evidence="3">
    <location>
        <begin position="576"/>
        <end position="617"/>
    </location>
</feature>
<feature type="region of interest" description="Disordered" evidence="4">
    <location>
        <begin position="1"/>
        <end position="21"/>
    </location>
</feature>
<feature type="compositionally biased region" description="Basic and acidic residues" evidence="4">
    <location>
        <begin position="1"/>
        <end position="19"/>
    </location>
</feature>
<dbReference type="PRINTS" id="PR00320">
    <property type="entry name" value="GPROTEINBRPT"/>
</dbReference>
<evidence type="ECO:0000256" key="1">
    <source>
        <dbReference type="ARBA" id="ARBA00022574"/>
    </source>
</evidence>
<evidence type="ECO:0000313" key="5">
    <source>
        <dbReference type="EMBL" id="ETO27233.1"/>
    </source>
</evidence>
<protein>
    <submittedName>
        <fullName evidence="5">G-protein beta WD-40 repeats containing protein</fullName>
    </submittedName>
</protein>
<dbReference type="InterPro" id="IPR036322">
    <property type="entry name" value="WD40_repeat_dom_sf"/>
</dbReference>
<dbReference type="PANTHER" id="PTHR44129">
    <property type="entry name" value="WD REPEAT-CONTAINING PROTEIN POP1"/>
    <property type="match status" value="1"/>
</dbReference>
<dbReference type="EMBL" id="ASPP01007380">
    <property type="protein sequence ID" value="ETO27233.1"/>
    <property type="molecule type" value="Genomic_DNA"/>
</dbReference>
<keyword evidence="2" id="KW-0677">Repeat</keyword>
<dbReference type="InterPro" id="IPR011043">
    <property type="entry name" value="Gal_Oxase/kelch_b-propeller"/>
</dbReference>
<evidence type="ECO:0000256" key="2">
    <source>
        <dbReference type="ARBA" id="ARBA00022737"/>
    </source>
</evidence>
<feature type="repeat" description="WD" evidence="3">
    <location>
        <begin position="450"/>
        <end position="491"/>
    </location>
</feature>
<comment type="caution">
    <text evidence="5">The sequence shown here is derived from an EMBL/GenBank/DDBJ whole genome shotgun (WGS) entry which is preliminary data.</text>
</comment>
<dbReference type="CDD" id="cd00200">
    <property type="entry name" value="WD40"/>
    <property type="match status" value="1"/>
</dbReference>
<accession>X6NMS1</accession>
<dbReference type="Proteomes" id="UP000023152">
    <property type="component" value="Unassembled WGS sequence"/>
</dbReference>
<feature type="repeat" description="WD" evidence="3">
    <location>
        <begin position="660"/>
        <end position="701"/>
    </location>
</feature>
<evidence type="ECO:0000256" key="4">
    <source>
        <dbReference type="SAM" id="MobiDB-lite"/>
    </source>
</evidence>
<dbReference type="InterPro" id="IPR015943">
    <property type="entry name" value="WD40/YVTN_repeat-like_dom_sf"/>
</dbReference>